<dbReference type="InterPro" id="IPR042100">
    <property type="entry name" value="Bug_dom1"/>
</dbReference>
<dbReference type="Pfam" id="PF03401">
    <property type="entry name" value="TctC"/>
    <property type="match status" value="1"/>
</dbReference>
<dbReference type="CDD" id="cd07012">
    <property type="entry name" value="PBP2_Bug_TTT"/>
    <property type="match status" value="1"/>
</dbReference>
<dbReference type="InterPro" id="IPR005064">
    <property type="entry name" value="BUG"/>
</dbReference>
<keyword evidence="2" id="KW-0732">Signal</keyword>
<reference evidence="3 4" key="1">
    <citation type="submission" date="2018-10" db="EMBL/GenBank/DDBJ databases">
        <authorList>
            <person name="Criscuolo A."/>
        </authorList>
    </citation>
    <scope>NUCLEOTIDE SEQUENCE [LARGE SCALE GENOMIC DNA]</scope>
    <source>
        <strain evidence="3">DnA1</strain>
    </source>
</reference>
<sequence>MKRTLRATACLAMLSAATVAAAQEWPGRTTTVVNPFSAGTTTDTVARVVAEGLQKKFGTPFIVDSRPGAGGMIGTTLVARAHPDGSTFGVSIAGPLVHNPLLYKRMAYDPDKDLTPLTLGVHQPCLLIASKALGVKTLPELVEILKKNPGKYNYSYVGNGSLGHLVMTLLANKSGTQIVPVMYAGAVQATTAVMTDEVQMGCLPAQATMAQVRGDKVVPIAVSTADRAALLPEVPALREFYPDIVGSAWMGFVAPGAMAPALAERISAAIGEVLRQPQVVELLRQQLMEPAPGTPAQFKAFMQEELARWKPVIVDNKITAE</sequence>
<dbReference type="OrthoDB" id="8678477at2"/>
<dbReference type="PANTHER" id="PTHR42928:SF5">
    <property type="entry name" value="BLR1237 PROTEIN"/>
    <property type="match status" value="1"/>
</dbReference>
<dbReference type="PANTHER" id="PTHR42928">
    <property type="entry name" value="TRICARBOXYLATE-BINDING PROTEIN"/>
    <property type="match status" value="1"/>
</dbReference>
<organism evidence="3 4">
    <name type="scientific">Pigmentiphaga humi</name>
    <dbReference type="NCBI Taxonomy" id="2478468"/>
    <lineage>
        <taxon>Bacteria</taxon>
        <taxon>Pseudomonadati</taxon>
        <taxon>Pseudomonadota</taxon>
        <taxon>Betaproteobacteria</taxon>
        <taxon>Burkholderiales</taxon>
        <taxon>Alcaligenaceae</taxon>
        <taxon>Pigmentiphaga</taxon>
    </lineage>
</organism>
<feature type="signal peptide" evidence="2">
    <location>
        <begin position="1"/>
        <end position="22"/>
    </location>
</feature>
<dbReference type="AlphaFoldDB" id="A0A3P4B366"/>
<keyword evidence="3" id="KW-0675">Receptor</keyword>
<dbReference type="PIRSF" id="PIRSF017082">
    <property type="entry name" value="YflP"/>
    <property type="match status" value="1"/>
</dbReference>
<evidence type="ECO:0000256" key="1">
    <source>
        <dbReference type="ARBA" id="ARBA00006987"/>
    </source>
</evidence>
<accession>A0A3P4B366</accession>
<proteinExistence type="inferred from homology"/>
<comment type="similarity">
    <text evidence="1">Belongs to the UPF0065 (bug) family.</text>
</comment>
<evidence type="ECO:0000313" key="4">
    <source>
        <dbReference type="Proteomes" id="UP000277294"/>
    </source>
</evidence>
<protein>
    <submittedName>
        <fullName evidence="3">Tripartite tricarboxylate transporter family receptor</fullName>
    </submittedName>
</protein>
<dbReference type="Gene3D" id="3.40.190.150">
    <property type="entry name" value="Bordetella uptake gene, domain 1"/>
    <property type="match status" value="1"/>
</dbReference>
<feature type="chain" id="PRO_5018209968" evidence="2">
    <location>
        <begin position="23"/>
        <end position="321"/>
    </location>
</feature>
<evidence type="ECO:0000313" key="3">
    <source>
        <dbReference type="EMBL" id="VCU69595.1"/>
    </source>
</evidence>
<gene>
    <name evidence="3" type="ORF">PIGHUM_01658</name>
</gene>
<evidence type="ECO:0000256" key="2">
    <source>
        <dbReference type="SAM" id="SignalP"/>
    </source>
</evidence>
<keyword evidence="4" id="KW-1185">Reference proteome</keyword>
<dbReference type="Gene3D" id="3.40.190.10">
    <property type="entry name" value="Periplasmic binding protein-like II"/>
    <property type="match status" value="1"/>
</dbReference>
<dbReference type="Proteomes" id="UP000277294">
    <property type="component" value="Unassembled WGS sequence"/>
</dbReference>
<dbReference type="RefSeq" id="WP_124079114.1">
    <property type="nucleotide sequence ID" value="NZ_UWPJ01000015.1"/>
</dbReference>
<name>A0A3P4B366_9BURK</name>
<dbReference type="EMBL" id="UWPJ01000015">
    <property type="protein sequence ID" value="VCU69595.1"/>
    <property type="molecule type" value="Genomic_DNA"/>
</dbReference>